<gene>
    <name evidence="2" type="ORF">ADIARSV_3492</name>
</gene>
<dbReference type="Proteomes" id="UP000014174">
    <property type="component" value="Unassembled WGS sequence"/>
</dbReference>
<dbReference type="EMBL" id="AQPN01000116">
    <property type="protein sequence ID" value="EOR93413.1"/>
    <property type="molecule type" value="Genomic_DNA"/>
</dbReference>
<dbReference type="OrthoDB" id="6072815at2"/>
<evidence type="ECO:0000313" key="3">
    <source>
        <dbReference type="Proteomes" id="UP000014174"/>
    </source>
</evidence>
<evidence type="ECO:0000313" key="2">
    <source>
        <dbReference type="EMBL" id="EOR93413.1"/>
    </source>
</evidence>
<name>R9GNV9_9SPHI</name>
<dbReference type="InterPro" id="IPR037473">
    <property type="entry name" value="Lcp-like"/>
</dbReference>
<dbReference type="Pfam" id="PF09995">
    <property type="entry name" value="MPAB_Lcp_cat"/>
    <property type="match status" value="1"/>
</dbReference>
<comment type="caution">
    <text evidence="2">The sequence shown here is derived from an EMBL/GenBank/DDBJ whole genome shotgun (WGS) entry which is preliminary data.</text>
</comment>
<feature type="domain" description="ER-bound oxygenase mpaB/mpaB'/Rubber oxygenase catalytic" evidence="1">
    <location>
        <begin position="125"/>
        <end position="307"/>
    </location>
</feature>
<dbReference type="eggNOG" id="ENOG502Z7TF">
    <property type="taxonomic scope" value="Bacteria"/>
</dbReference>
<dbReference type="PANTHER" id="PTHR37539:SF1">
    <property type="entry name" value="ER-BOUND OXYGENASE MPAB_MPAB'_RUBBER OXYGENASE CATALYTIC DOMAIN-CONTAINING PROTEIN"/>
    <property type="match status" value="1"/>
</dbReference>
<protein>
    <recommendedName>
        <fullName evidence="1">ER-bound oxygenase mpaB/mpaB'/Rubber oxygenase catalytic domain-containing protein</fullName>
    </recommendedName>
</protein>
<organism evidence="2 3">
    <name type="scientific">Arcticibacter svalbardensis MN12-7</name>
    <dbReference type="NCBI Taxonomy" id="1150600"/>
    <lineage>
        <taxon>Bacteria</taxon>
        <taxon>Pseudomonadati</taxon>
        <taxon>Bacteroidota</taxon>
        <taxon>Sphingobacteriia</taxon>
        <taxon>Sphingobacteriales</taxon>
        <taxon>Sphingobacteriaceae</taxon>
        <taxon>Arcticibacter</taxon>
    </lineage>
</organism>
<accession>R9GNV9</accession>
<evidence type="ECO:0000259" key="1">
    <source>
        <dbReference type="Pfam" id="PF09995"/>
    </source>
</evidence>
<dbReference type="AlphaFoldDB" id="R9GNV9"/>
<reference evidence="2 3" key="1">
    <citation type="journal article" date="2013" name="Genome Announc.">
        <title>Draft Genome Sequence of Arcticibacter svalbardensis Strain MN12-7T, a Member of the Family Sphingobacteriaceae Isolated from an Arctic Soil Sample.</title>
        <authorList>
            <person name="Shivaji S."/>
            <person name="Ara S."/>
            <person name="Prasad S."/>
            <person name="Manasa B.P."/>
            <person name="Begum Z."/>
            <person name="Singh A."/>
            <person name="Kumar Pinnaka A."/>
        </authorList>
    </citation>
    <scope>NUCLEOTIDE SEQUENCE [LARGE SCALE GENOMIC DNA]</scope>
    <source>
        <strain evidence="2 3">MN12-7</strain>
    </source>
</reference>
<dbReference type="STRING" id="1150600.ADIARSV_3492"/>
<sequence length="345" mass="39081">MNTQQQYSNQFLSSKRLRGDAEVELFISRNFSDPITKTALSGWLSQIKQNSTLSPLPDEYLGETFISNAQKLPVWADKKRMKNGSRFFVQHAEQIMQLLGLLSLPYCYAAADGAMVLYLTELLKSNAGKRLTDTAEFIWDVMAPNAFEIDGKGFASCLKIRLTHAAARYYTLKSGKWDSAMGFPINQEDMAGTNLSFSLIVIRGLRKLGHSISYEEQQSFLHLWNVIGYLLGLEDDLLTQDGKSAHALELAIRKRHFKISEQGSELTRVLISYFDSATPSNISLKDIHQLMRYLLGDEIANLLNIPNSSIPLYLPYLLKITSNFPNLKNKIPYKQKYNSFIRTTA</sequence>
<dbReference type="InterPro" id="IPR018713">
    <property type="entry name" value="MPAB/Lcp_cat_dom"/>
</dbReference>
<dbReference type="PATRIC" id="fig|1150600.3.peg.3459"/>
<dbReference type="PANTHER" id="PTHR37539">
    <property type="entry name" value="SECRETED PROTEIN-RELATED"/>
    <property type="match status" value="1"/>
</dbReference>
<dbReference type="RefSeq" id="WP_016196720.1">
    <property type="nucleotide sequence ID" value="NZ_AQPN01000116.1"/>
</dbReference>
<proteinExistence type="predicted"/>
<keyword evidence="3" id="KW-1185">Reference proteome</keyword>
<dbReference type="GO" id="GO:0016491">
    <property type="term" value="F:oxidoreductase activity"/>
    <property type="evidence" value="ECO:0007669"/>
    <property type="project" value="InterPro"/>
</dbReference>